<accession>A0A401TDC0</accession>
<sequence length="116" mass="12419">MAPHSPQLPPMEEGNDQEGGRAPPDARLARGGARNASHRPSPTWRLPAGQRTMAGNKMAAAAPCTRAEPRKKKIAPHQDGGRKSAAAAQGRPVQESDRKFMFMPPRKMASDADSAQ</sequence>
<name>A0A401TDC0_CHIPU</name>
<evidence type="ECO:0000256" key="1">
    <source>
        <dbReference type="SAM" id="MobiDB-lite"/>
    </source>
</evidence>
<dbReference type="AlphaFoldDB" id="A0A401TDC0"/>
<evidence type="ECO:0000313" key="2">
    <source>
        <dbReference type="EMBL" id="GCC40653.1"/>
    </source>
</evidence>
<gene>
    <name evidence="2" type="ORF">chiPu_0024883</name>
</gene>
<protein>
    <submittedName>
        <fullName evidence="2">Uncharacterized protein</fullName>
    </submittedName>
</protein>
<proteinExistence type="predicted"/>
<dbReference type="Proteomes" id="UP000287033">
    <property type="component" value="Unassembled WGS sequence"/>
</dbReference>
<reference evidence="2 3" key="1">
    <citation type="journal article" date="2018" name="Nat. Ecol. Evol.">
        <title>Shark genomes provide insights into elasmobranch evolution and the origin of vertebrates.</title>
        <authorList>
            <person name="Hara Y"/>
            <person name="Yamaguchi K"/>
            <person name="Onimaru K"/>
            <person name="Kadota M"/>
            <person name="Koyanagi M"/>
            <person name="Keeley SD"/>
            <person name="Tatsumi K"/>
            <person name="Tanaka K"/>
            <person name="Motone F"/>
            <person name="Kageyama Y"/>
            <person name="Nozu R"/>
            <person name="Adachi N"/>
            <person name="Nishimura O"/>
            <person name="Nakagawa R"/>
            <person name="Tanegashima C"/>
            <person name="Kiyatake I"/>
            <person name="Matsumoto R"/>
            <person name="Murakumo K"/>
            <person name="Nishida K"/>
            <person name="Terakita A"/>
            <person name="Kuratani S"/>
            <person name="Sato K"/>
            <person name="Hyodo S Kuraku.S."/>
        </authorList>
    </citation>
    <scope>NUCLEOTIDE SEQUENCE [LARGE SCALE GENOMIC DNA]</scope>
</reference>
<comment type="caution">
    <text evidence="2">The sequence shown here is derived from an EMBL/GenBank/DDBJ whole genome shotgun (WGS) entry which is preliminary data.</text>
</comment>
<feature type="region of interest" description="Disordered" evidence="1">
    <location>
        <begin position="1"/>
        <end position="116"/>
    </location>
</feature>
<keyword evidence="3" id="KW-1185">Reference proteome</keyword>
<dbReference type="EMBL" id="BEZZ01048066">
    <property type="protein sequence ID" value="GCC40653.1"/>
    <property type="molecule type" value="Genomic_DNA"/>
</dbReference>
<organism evidence="2 3">
    <name type="scientific">Chiloscyllium punctatum</name>
    <name type="common">Brownbanded bambooshark</name>
    <name type="synonym">Hemiscyllium punctatum</name>
    <dbReference type="NCBI Taxonomy" id="137246"/>
    <lineage>
        <taxon>Eukaryota</taxon>
        <taxon>Metazoa</taxon>
        <taxon>Chordata</taxon>
        <taxon>Craniata</taxon>
        <taxon>Vertebrata</taxon>
        <taxon>Chondrichthyes</taxon>
        <taxon>Elasmobranchii</taxon>
        <taxon>Galeomorphii</taxon>
        <taxon>Galeoidea</taxon>
        <taxon>Orectolobiformes</taxon>
        <taxon>Hemiscylliidae</taxon>
        <taxon>Chiloscyllium</taxon>
    </lineage>
</organism>
<evidence type="ECO:0000313" key="3">
    <source>
        <dbReference type="Proteomes" id="UP000287033"/>
    </source>
</evidence>